<evidence type="ECO:0000313" key="1">
    <source>
        <dbReference type="EMBL" id="KQC31618.1"/>
    </source>
</evidence>
<dbReference type="STRING" id="346185.AAY42_05380"/>
<sequence>MILLLFLFLALLLCYKLAISNTLDLRKEYLSLKKEERLSEDIPQKLTLLSKKEIYLDSVLQKLDLNNTAMENNLLRVVNKEAAENNIKIIDFNAPHTSDKDNSHVMTYIFTLEGSYVSILRLIHDLETKRNLGSVSHLEFEKKKDYRTKRTYLQTIVFLEQIK</sequence>
<evidence type="ECO:0000313" key="2">
    <source>
        <dbReference type="Proteomes" id="UP000050827"/>
    </source>
</evidence>
<proteinExistence type="predicted"/>
<name>A0A0Q1HDT7_9FLAO</name>
<dbReference type="EMBL" id="LCTZ01000002">
    <property type="protein sequence ID" value="KQC31618.1"/>
    <property type="molecule type" value="Genomic_DNA"/>
</dbReference>
<protein>
    <submittedName>
        <fullName evidence="1">Uncharacterized protein</fullName>
    </submittedName>
</protein>
<comment type="caution">
    <text evidence="1">The sequence shown here is derived from an EMBL/GenBank/DDBJ whole genome shotgun (WGS) entry which is preliminary data.</text>
</comment>
<reference evidence="1 2" key="1">
    <citation type="submission" date="2015-04" db="EMBL/GenBank/DDBJ databases">
        <title>Complete genome of flavobacterium.</title>
        <authorList>
            <person name="Kwon Y.M."/>
            <person name="Kim S.-J."/>
        </authorList>
    </citation>
    <scope>NUCLEOTIDE SEQUENCE [LARGE SCALE GENOMIC DNA]</scope>
    <source>
        <strain evidence="1 2">DK169</strain>
    </source>
</reference>
<dbReference type="AlphaFoldDB" id="A0A0Q1HDT7"/>
<dbReference type="Proteomes" id="UP000050827">
    <property type="component" value="Unassembled WGS sequence"/>
</dbReference>
<dbReference type="Gene3D" id="3.30.70.60">
    <property type="match status" value="1"/>
</dbReference>
<keyword evidence="2" id="KW-1185">Reference proteome</keyword>
<accession>A0A0Q1HDT7</accession>
<dbReference type="InterPro" id="IPR014717">
    <property type="entry name" value="Transl_elong_EF1B/ribsomal_bS6"/>
</dbReference>
<organism evidence="1 2">
    <name type="scientific">Flagellimonas eckloniae</name>
    <dbReference type="NCBI Taxonomy" id="346185"/>
    <lineage>
        <taxon>Bacteria</taxon>
        <taxon>Pseudomonadati</taxon>
        <taxon>Bacteroidota</taxon>
        <taxon>Flavobacteriia</taxon>
        <taxon>Flavobacteriales</taxon>
        <taxon>Flavobacteriaceae</taxon>
        <taxon>Flagellimonas</taxon>
    </lineage>
</organism>
<gene>
    <name evidence="1" type="ORF">AAY42_05380</name>
</gene>